<dbReference type="STRING" id="1334629.MFUL124B02_23410"/>
<feature type="region of interest" description="Disordered" evidence="1">
    <location>
        <begin position="28"/>
        <end position="548"/>
    </location>
</feature>
<reference evidence="2 3" key="1">
    <citation type="submission" date="2019-07" db="EMBL/GenBank/DDBJ databases">
        <title>Whole genome shotgun sequence of Myxococcus fulvus NBRC 100333.</title>
        <authorList>
            <person name="Hosoyama A."/>
            <person name="Uohara A."/>
            <person name="Ohji S."/>
            <person name="Ichikawa N."/>
        </authorList>
    </citation>
    <scope>NUCLEOTIDE SEQUENCE [LARGE SCALE GENOMIC DNA]</scope>
    <source>
        <strain evidence="2 3">NBRC 100333</strain>
    </source>
</reference>
<name>A0A511T8G9_MYXFU</name>
<feature type="compositionally biased region" description="Low complexity" evidence="1">
    <location>
        <begin position="330"/>
        <end position="343"/>
    </location>
</feature>
<evidence type="ECO:0000313" key="2">
    <source>
        <dbReference type="EMBL" id="GEN10464.1"/>
    </source>
</evidence>
<feature type="compositionally biased region" description="Low complexity" evidence="1">
    <location>
        <begin position="170"/>
        <end position="186"/>
    </location>
</feature>
<dbReference type="AlphaFoldDB" id="A0A511T8G9"/>
<evidence type="ECO:0000313" key="3">
    <source>
        <dbReference type="Proteomes" id="UP000321514"/>
    </source>
</evidence>
<sequence>MRTTFTTAELTSRLRAPALRALEGVARQLGAPLPRAEPGPRDDSAASAMAETDASRMAGTPSPSVPPQERDAAARSSAHVAANDGALATSAHGRETSSSGLSSRDVAFPLAPLSPSGETWGTAPHAFVPSSPSTDAVHKAQRASESHATPGTRGLAEATDATSDAQQGPAASHAAHGAAASSAARASSRDAAHGARALASSSNETHEAPDLTSLATSREDSLAARGLVPNAPARHLSSGDTPRVAAPTTRGHVPLMGPGATSRAAPSRAPEVLTNPPAPRERSSDTSTLVASDDGRGVATTPLSISVGPRPDASAHTSVPVAPRGIEVSTGSDATSAGTTPTPEGLRITVKPTEPASPKRQVVRLMRAPAPSSTSVPEALPAPATNASLPPGRPSTLPLPSRGESEPSMSADVGPRPHVVPLLSPTPPSPTAPLARPKSRLTFAPSKASALRAHPESRPTLAPSEASALRAHPESRLTFAPSEPSALRAHPESGLTLAPSEASSPHARPKSRLTFAPSEASTPRARAKSRPRFAPPEAPSPDAPPALPLTREVSHVMAPLLEHAHQLSAPSAEPNTSSPVQNTFNVSVQVGADNAATGVDRRTLEDALVDILRESARRHGLEV</sequence>
<gene>
    <name evidence="2" type="ORF">MFU01_55010</name>
</gene>
<dbReference type="Proteomes" id="UP000321514">
    <property type="component" value="Unassembled WGS sequence"/>
</dbReference>
<dbReference type="EMBL" id="BJXR01000039">
    <property type="protein sequence ID" value="GEN10464.1"/>
    <property type="molecule type" value="Genomic_DNA"/>
</dbReference>
<feature type="compositionally biased region" description="Basic and acidic residues" evidence="1">
    <location>
        <begin position="136"/>
        <end position="145"/>
    </location>
</feature>
<comment type="caution">
    <text evidence="2">The sequence shown here is derived from an EMBL/GenBank/DDBJ whole genome shotgun (WGS) entry which is preliminary data.</text>
</comment>
<protein>
    <submittedName>
        <fullName evidence="2">Uncharacterized protein</fullName>
    </submittedName>
</protein>
<evidence type="ECO:0000256" key="1">
    <source>
        <dbReference type="SAM" id="MobiDB-lite"/>
    </source>
</evidence>
<feature type="compositionally biased region" description="Pro residues" evidence="1">
    <location>
        <begin position="533"/>
        <end position="547"/>
    </location>
</feature>
<proteinExistence type="predicted"/>
<organism evidence="2 3">
    <name type="scientific">Myxococcus fulvus</name>
    <dbReference type="NCBI Taxonomy" id="33"/>
    <lineage>
        <taxon>Bacteria</taxon>
        <taxon>Pseudomonadati</taxon>
        <taxon>Myxococcota</taxon>
        <taxon>Myxococcia</taxon>
        <taxon>Myxococcales</taxon>
        <taxon>Cystobacterineae</taxon>
        <taxon>Myxococcaceae</taxon>
        <taxon>Myxococcus</taxon>
    </lineage>
</organism>
<accession>A0A511T8G9</accession>